<sequence>MPSALSRLQTRVPPAVFERAKAKAKANGKTVSDYLADLVRADLDGHQDYMVKLIGHRLMIVSVMMTAMLKSEVSEEEFVRIRAIASQLGAGAFGPLPPRPFDLPEDLAALESIKALHEALSHV</sequence>
<keyword evidence="1" id="KW-0614">Plasmid</keyword>
<dbReference type="InterPro" id="IPR010985">
    <property type="entry name" value="Ribbon_hlx_hlx"/>
</dbReference>
<accession>A0ABX8TMX3</accession>
<proteinExistence type="predicted"/>
<protein>
    <submittedName>
        <fullName evidence="1">Uncharacterized protein</fullName>
    </submittedName>
</protein>
<dbReference type="SUPFAM" id="SSF47598">
    <property type="entry name" value="Ribbon-helix-helix"/>
    <property type="match status" value="1"/>
</dbReference>
<geneLocation type="plasmid" evidence="1 2">
    <name>unnamed1</name>
</geneLocation>
<name>A0ABX8TMX3_9CAUL</name>
<keyword evidence="2" id="KW-1185">Reference proteome</keyword>
<gene>
    <name evidence="1" type="ORF">KWG56_18370</name>
</gene>
<dbReference type="RefSeq" id="WP_201101099.1">
    <property type="nucleotide sequence ID" value="NZ_BAAAEE010000011.1"/>
</dbReference>
<dbReference type="EMBL" id="CP080035">
    <property type="protein sequence ID" value="QYC12409.1"/>
    <property type="molecule type" value="Genomic_DNA"/>
</dbReference>
<reference evidence="1 2" key="1">
    <citation type="submission" date="2021-07" db="EMBL/GenBank/DDBJ databases">
        <title>Isolation and characterization of bacteria from a gold mining with a capacity of golden bioaccumulation.</title>
        <authorList>
            <person name="Yang X.J."/>
        </authorList>
    </citation>
    <scope>NUCLEOTIDE SEQUENCE [LARGE SCALE GENOMIC DNA]</scope>
    <source>
        <strain evidence="1 2">Au29</strain>
        <plasmid evidence="1 2">unnamed1</plasmid>
    </source>
</reference>
<organism evidence="1 2">
    <name type="scientific">Brevundimonas nasdae</name>
    <dbReference type="NCBI Taxonomy" id="172043"/>
    <lineage>
        <taxon>Bacteria</taxon>
        <taxon>Pseudomonadati</taxon>
        <taxon>Pseudomonadota</taxon>
        <taxon>Alphaproteobacteria</taxon>
        <taxon>Caulobacterales</taxon>
        <taxon>Caulobacteraceae</taxon>
        <taxon>Brevundimonas</taxon>
    </lineage>
</organism>
<evidence type="ECO:0000313" key="2">
    <source>
        <dbReference type="Proteomes" id="UP000824334"/>
    </source>
</evidence>
<dbReference type="GeneID" id="94377264"/>
<evidence type="ECO:0000313" key="1">
    <source>
        <dbReference type="EMBL" id="QYC12409.1"/>
    </source>
</evidence>
<dbReference type="Proteomes" id="UP000824334">
    <property type="component" value="Plasmid unnamed1"/>
</dbReference>